<reference evidence="1" key="1">
    <citation type="journal article" date="2021" name="Proc. Natl. Acad. Sci. U.S.A.">
        <title>A Catalog of Tens of Thousands of Viruses from Human Metagenomes Reveals Hidden Associations with Chronic Diseases.</title>
        <authorList>
            <person name="Tisza M.J."/>
            <person name="Buck C.B."/>
        </authorList>
    </citation>
    <scope>NUCLEOTIDE SEQUENCE</scope>
    <source>
        <strain evidence="1">CtHMI2</strain>
    </source>
</reference>
<proteinExistence type="predicted"/>
<evidence type="ECO:0000313" key="1">
    <source>
        <dbReference type="EMBL" id="DAD82453.1"/>
    </source>
</evidence>
<keyword evidence="1" id="KW-0808">Transferase</keyword>
<dbReference type="InterPro" id="IPR029063">
    <property type="entry name" value="SAM-dependent_MTases_sf"/>
</dbReference>
<name>A0A8S5MJE1_9CAUD</name>
<protein>
    <submittedName>
        <fullName evidence="1">5-cytosine DNA methyltransferase</fullName>
    </submittedName>
</protein>
<keyword evidence="1" id="KW-0489">Methyltransferase</keyword>
<dbReference type="GO" id="GO:0032259">
    <property type="term" value="P:methylation"/>
    <property type="evidence" value="ECO:0007669"/>
    <property type="project" value="UniProtKB-KW"/>
</dbReference>
<dbReference type="Gene3D" id="3.40.50.150">
    <property type="entry name" value="Vaccinia Virus protein VP39"/>
    <property type="match status" value="1"/>
</dbReference>
<accession>A0A8S5MJE1</accession>
<dbReference type="SUPFAM" id="SSF53335">
    <property type="entry name" value="S-adenosyl-L-methionine-dependent methyltransferases"/>
    <property type="match status" value="1"/>
</dbReference>
<sequence>MPLRYNEPTERVLGTKKKIKMKILSLFDGISCGMVALQRAGIEVERYDAYEIEKSAIAISKKNYPNICHCGNVYRCGLFKIQ</sequence>
<dbReference type="EMBL" id="BK014919">
    <property type="protein sequence ID" value="DAD82453.1"/>
    <property type="molecule type" value="Genomic_DNA"/>
</dbReference>
<dbReference type="GO" id="GO:0008168">
    <property type="term" value="F:methyltransferase activity"/>
    <property type="evidence" value="ECO:0007669"/>
    <property type="project" value="UniProtKB-KW"/>
</dbReference>
<organism evidence="1">
    <name type="scientific">Siphoviridae sp. ctHMI2</name>
    <dbReference type="NCBI Taxonomy" id="2826231"/>
    <lineage>
        <taxon>Viruses</taxon>
        <taxon>Duplodnaviria</taxon>
        <taxon>Heunggongvirae</taxon>
        <taxon>Uroviricota</taxon>
        <taxon>Caudoviricetes</taxon>
    </lineage>
</organism>